<name>W2CB83_9BACT</name>
<evidence type="ECO:0000256" key="3">
    <source>
        <dbReference type="ARBA" id="ARBA00022722"/>
    </source>
</evidence>
<dbReference type="NCBIfam" id="TIGR02385">
    <property type="entry name" value="RelE_StbE"/>
    <property type="match status" value="1"/>
</dbReference>
<evidence type="ECO:0000256" key="6">
    <source>
        <dbReference type="ARBA" id="ARBA00030388"/>
    </source>
</evidence>
<evidence type="ECO:0000256" key="2">
    <source>
        <dbReference type="ARBA" id="ARBA00022649"/>
    </source>
</evidence>
<evidence type="ECO:0000313" key="8">
    <source>
        <dbReference type="Proteomes" id="UP000018872"/>
    </source>
</evidence>
<dbReference type="Pfam" id="PF06769">
    <property type="entry name" value="YoeB_toxin"/>
    <property type="match status" value="1"/>
</dbReference>
<evidence type="ECO:0000256" key="4">
    <source>
        <dbReference type="ARBA" id="ARBA00022759"/>
    </source>
</evidence>
<dbReference type="EMBL" id="AYYC01000663">
    <property type="protein sequence ID" value="ETK04390.1"/>
    <property type="molecule type" value="Genomic_DNA"/>
</dbReference>
<dbReference type="AlphaFoldDB" id="W2CB83"/>
<dbReference type="InterPro" id="IPR009614">
    <property type="entry name" value="YoeB_toxin"/>
</dbReference>
<proteinExistence type="inferred from homology"/>
<evidence type="ECO:0000256" key="1">
    <source>
        <dbReference type="ARBA" id="ARBA00008172"/>
    </source>
</evidence>
<protein>
    <recommendedName>
        <fullName evidence="6">Putative mRNA interferase YoeB</fullName>
    </recommendedName>
</protein>
<accession>W2CB83</accession>
<dbReference type="GO" id="GO:0004519">
    <property type="term" value="F:endonuclease activity"/>
    <property type="evidence" value="ECO:0007669"/>
    <property type="project" value="UniProtKB-KW"/>
</dbReference>
<keyword evidence="3" id="KW-0540">Nuclease</keyword>
<evidence type="ECO:0000256" key="5">
    <source>
        <dbReference type="ARBA" id="ARBA00022801"/>
    </source>
</evidence>
<dbReference type="SUPFAM" id="SSF143011">
    <property type="entry name" value="RelE-like"/>
    <property type="match status" value="1"/>
</dbReference>
<dbReference type="GO" id="GO:0016787">
    <property type="term" value="F:hydrolase activity"/>
    <property type="evidence" value="ECO:0007669"/>
    <property type="project" value="UniProtKB-KW"/>
</dbReference>
<dbReference type="PANTHER" id="PTHR38039">
    <property type="entry name" value="TOXIN YOEB"/>
    <property type="match status" value="1"/>
</dbReference>
<sequence length="96" mass="11242">MIEEKTYRIIYRKQFLEDVLLHKRAGRKSVLVKLAAIIEELKKHPTRGTGKPEPLIGDRRGQWSRRITAKHRLIYEIYEDVVTVDLISAAGHYDDK</sequence>
<dbReference type="Proteomes" id="UP000018872">
    <property type="component" value="Unassembled WGS sequence"/>
</dbReference>
<dbReference type="NCBIfam" id="TIGR02116">
    <property type="entry name" value="toxin_Txe_YoeB"/>
    <property type="match status" value="1"/>
</dbReference>
<reference evidence="7 8" key="1">
    <citation type="submission" date="2013-11" db="EMBL/GenBank/DDBJ databases">
        <title>Single cell genomics of uncultured Tannerella BU063 (oral taxon 286).</title>
        <authorList>
            <person name="Beall C.J."/>
            <person name="Campbell A.G."/>
            <person name="Griffen A.L."/>
            <person name="Podar M."/>
            <person name="Leys E.J."/>
        </authorList>
    </citation>
    <scope>NUCLEOTIDE SEQUENCE [LARGE SCALE GENOMIC DNA]</scope>
    <source>
        <strain evidence="7">Cell 5</strain>
    </source>
</reference>
<keyword evidence="5" id="KW-0378">Hydrolase</keyword>
<evidence type="ECO:0000313" key="7">
    <source>
        <dbReference type="EMBL" id="ETK04390.1"/>
    </source>
</evidence>
<comment type="similarity">
    <text evidence="1">Belongs to the YoeB family.</text>
</comment>
<dbReference type="InterPro" id="IPR035093">
    <property type="entry name" value="RelE/ParE_toxin_dom_sf"/>
</dbReference>
<dbReference type="Gene3D" id="3.30.2310.20">
    <property type="entry name" value="RelE-like"/>
    <property type="match status" value="1"/>
</dbReference>
<dbReference type="GO" id="GO:0006401">
    <property type="term" value="P:RNA catabolic process"/>
    <property type="evidence" value="ECO:0007669"/>
    <property type="project" value="InterPro"/>
</dbReference>
<dbReference type="PANTHER" id="PTHR38039:SF1">
    <property type="entry name" value="TOXIN YOEB"/>
    <property type="match status" value="1"/>
</dbReference>
<keyword evidence="2" id="KW-1277">Toxin-antitoxin system</keyword>
<keyword evidence="4" id="KW-0255">Endonuclease</keyword>
<comment type="caution">
    <text evidence="7">The sequence shown here is derived from an EMBL/GenBank/DDBJ whole genome shotgun (WGS) entry which is preliminary data.</text>
</comment>
<gene>
    <name evidence="7" type="ORF">T229_09255</name>
</gene>
<organism evidence="7 8">
    <name type="scientific">Tannerella sp. oral taxon BU063 isolate Cell 5</name>
    <dbReference type="NCBI Taxonomy" id="1410950"/>
    <lineage>
        <taxon>Bacteria</taxon>
        <taxon>Pseudomonadati</taxon>
        <taxon>Bacteroidota</taxon>
        <taxon>Bacteroidia</taxon>
        <taxon>Bacteroidales</taxon>
        <taxon>Tannerellaceae</taxon>
        <taxon>Tannerella</taxon>
    </lineage>
</organism>
<dbReference type="InterPro" id="IPR007712">
    <property type="entry name" value="RelE/ParE_toxin"/>
</dbReference>